<dbReference type="AlphaFoldDB" id="A0A4D6MPY0"/>
<dbReference type="PANTHER" id="PTHR31062">
    <property type="entry name" value="XYLOGLUCAN ENDOTRANSGLUCOSYLASE/HYDROLASE PROTEIN 8-RELATED"/>
    <property type="match status" value="1"/>
</dbReference>
<feature type="domain" description="GH16" evidence="5">
    <location>
        <begin position="5"/>
        <end position="202"/>
    </location>
</feature>
<keyword evidence="4" id="KW-0472">Membrane</keyword>
<dbReference type="InterPro" id="IPR044791">
    <property type="entry name" value="Beta-glucanase/XTH"/>
</dbReference>
<sequence length="312" mass="34536">MANALPLSHATQPLKQIAIDYTPEACSHCAISDTITLTYDIRGGARWRTPTRFHSGTFSALIQCPGGDTNGLNFNLYLSSLEGDKSQDEIDFEFLGRDRTLVQTNFFCGGAGDNERIHHLGFDASEGFHEYAIAWGSDAIEWRVDGGVVRREERKEGKAFPEKAMFLYASIWDASGIAEGKWCGKYSGADEPYVCVYKNIHVPVGTVDDELVVWVDIPIMGFDTNLVTTIIGFGLSATFIVFVCTKIICGRLHERVGIRTVYEIEPRTDIERSEFHGNEPEPAFVAAIPTLSFNHEAFVSTGSTQLSLVYSL</sequence>
<feature type="active site" description="Proton donor" evidence="3">
    <location>
        <position position="93"/>
    </location>
</feature>
<feature type="transmembrane region" description="Helical" evidence="4">
    <location>
        <begin position="226"/>
        <end position="249"/>
    </location>
</feature>
<organism evidence="6 7">
    <name type="scientific">Vigna unguiculata</name>
    <name type="common">Cowpea</name>
    <dbReference type="NCBI Taxonomy" id="3917"/>
    <lineage>
        <taxon>Eukaryota</taxon>
        <taxon>Viridiplantae</taxon>
        <taxon>Streptophyta</taxon>
        <taxon>Embryophyta</taxon>
        <taxon>Tracheophyta</taxon>
        <taxon>Spermatophyta</taxon>
        <taxon>Magnoliopsida</taxon>
        <taxon>eudicotyledons</taxon>
        <taxon>Gunneridae</taxon>
        <taxon>Pentapetalae</taxon>
        <taxon>rosids</taxon>
        <taxon>fabids</taxon>
        <taxon>Fabales</taxon>
        <taxon>Fabaceae</taxon>
        <taxon>Papilionoideae</taxon>
        <taxon>50 kb inversion clade</taxon>
        <taxon>NPAAA clade</taxon>
        <taxon>indigoferoid/millettioid clade</taxon>
        <taxon>Phaseoleae</taxon>
        <taxon>Vigna</taxon>
    </lineage>
</organism>
<dbReference type="EMBL" id="CP039352">
    <property type="protein sequence ID" value="QCE02824.1"/>
    <property type="molecule type" value="Genomic_DNA"/>
</dbReference>
<feature type="active site" description="Nucleophile" evidence="3">
    <location>
        <position position="89"/>
    </location>
</feature>
<dbReference type="SUPFAM" id="SSF49899">
    <property type="entry name" value="Concanavalin A-like lectins/glucanases"/>
    <property type="match status" value="1"/>
</dbReference>
<dbReference type="InterPro" id="IPR000757">
    <property type="entry name" value="Beta-glucanase-like"/>
</dbReference>
<evidence type="ECO:0000256" key="2">
    <source>
        <dbReference type="ARBA" id="ARBA00023295"/>
    </source>
</evidence>
<dbReference type="Pfam" id="PF00722">
    <property type="entry name" value="Glyco_hydro_16"/>
    <property type="match status" value="1"/>
</dbReference>
<dbReference type="InterPro" id="IPR008264">
    <property type="entry name" value="Beta_glucanase"/>
</dbReference>
<keyword evidence="4" id="KW-1133">Transmembrane helix</keyword>
<keyword evidence="7" id="KW-1185">Reference proteome</keyword>
<dbReference type="PRINTS" id="PR00737">
    <property type="entry name" value="GLHYDRLASE16"/>
</dbReference>
<evidence type="ECO:0000313" key="6">
    <source>
        <dbReference type="EMBL" id="QCE02824.1"/>
    </source>
</evidence>
<dbReference type="GO" id="GO:0004553">
    <property type="term" value="F:hydrolase activity, hydrolyzing O-glycosyl compounds"/>
    <property type="evidence" value="ECO:0007669"/>
    <property type="project" value="InterPro"/>
</dbReference>
<dbReference type="InterPro" id="IPR013320">
    <property type="entry name" value="ConA-like_dom_sf"/>
</dbReference>
<keyword evidence="2" id="KW-0326">Glycosidase</keyword>
<dbReference type="GO" id="GO:0005975">
    <property type="term" value="P:carbohydrate metabolic process"/>
    <property type="evidence" value="ECO:0007669"/>
    <property type="project" value="InterPro"/>
</dbReference>
<dbReference type="PROSITE" id="PS51762">
    <property type="entry name" value="GH16_2"/>
    <property type="match status" value="1"/>
</dbReference>
<accession>A0A4D6MPY0</accession>
<name>A0A4D6MPY0_VIGUN</name>
<evidence type="ECO:0000256" key="1">
    <source>
        <dbReference type="ARBA" id="ARBA00022801"/>
    </source>
</evidence>
<keyword evidence="6" id="KW-0808">Transferase</keyword>
<dbReference type="GO" id="GO:0016740">
    <property type="term" value="F:transferase activity"/>
    <property type="evidence" value="ECO:0007669"/>
    <property type="project" value="UniProtKB-KW"/>
</dbReference>
<evidence type="ECO:0000313" key="7">
    <source>
        <dbReference type="Proteomes" id="UP000501690"/>
    </source>
</evidence>
<evidence type="ECO:0000259" key="5">
    <source>
        <dbReference type="PROSITE" id="PS51762"/>
    </source>
</evidence>
<gene>
    <name evidence="6" type="ORF">DEO72_LG8g839</name>
</gene>
<evidence type="ECO:0000256" key="3">
    <source>
        <dbReference type="PIRSR" id="PIRSR608264-1"/>
    </source>
</evidence>
<dbReference type="Proteomes" id="UP000501690">
    <property type="component" value="Linkage Group LG8"/>
</dbReference>
<reference evidence="6 7" key="1">
    <citation type="submission" date="2019-04" db="EMBL/GenBank/DDBJ databases">
        <title>An improved genome assembly and genetic linkage map for asparagus bean, Vigna unguiculata ssp. sesquipedialis.</title>
        <authorList>
            <person name="Xia Q."/>
            <person name="Zhang R."/>
            <person name="Dong Y."/>
        </authorList>
    </citation>
    <scope>NUCLEOTIDE SEQUENCE [LARGE SCALE GENOMIC DNA]</scope>
    <source>
        <tissue evidence="6">Leaf</tissue>
    </source>
</reference>
<keyword evidence="4" id="KW-0812">Transmembrane</keyword>
<protein>
    <submittedName>
        <fullName evidence="6">Xyloglucan:xyloglucosyl transferase</fullName>
    </submittedName>
</protein>
<keyword evidence="1" id="KW-0378">Hydrolase</keyword>
<evidence type="ECO:0000256" key="4">
    <source>
        <dbReference type="SAM" id="Phobius"/>
    </source>
</evidence>
<proteinExistence type="predicted"/>
<dbReference type="Gene3D" id="2.60.120.200">
    <property type="match status" value="1"/>
</dbReference>